<proteinExistence type="predicted"/>
<protein>
    <submittedName>
        <fullName evidence="1">Uncharacterized protein</fullName>
    </submittedName>
</protein>
<sequence length="138" mass="15404">MVLHAHPSGSTVYSLPTRVLTIVPPLLINAASELERKASIKTEAAAIDYIPTQIRGCSRRCATLIGQEKGRKNGRLQNSNDFQCANILHSMFMKQKKTKTIPVFIQSLYTSFYYKVVYMHRSDMCAGFWATTSSANAV</sequence>
<reference evidence="1 2" key="1">
    <citation type="journal article" date="2023" name="Nucleic Acids Res.">
        <title>The hologenome of Daphnia magna reveals possible DNA methylation and microbiome-mediated evolution of the host genome.</title>
        <authorList>
            <person name="Chaturvedi A."/>
            <person name="Li X."/>
            <person name="Dhandapani V."/>
            <person name="Marshall H."/>
            <person name="Kissane S."/>
            <person name="Cuenca-Cambronero M."/>
            <person name="Asole G."/>
            <person name="Calvet F."/>
            <person name="Ruiz-Romero M."/>
            <person name="Marangio P."/>
            <person name="Guigo R."/>
            <person name="Rago D."/>
            <person name="Mirbahai L."/>
            <person name="Eastwood N."/>
            <person name="Colbourne J.K."/>
            <person name="Zhou J."/>
            <person name="Mallon E."/>
            <person name="Orsini L."/>
        </authorList>
    </citation>
    <scope>NUCLEOTIDE SEQUENCE [LARGE SCALE GENOMIC DNA]</scope>
    <source>
        <strain evidence="1">LRV0_1</strain>
    </source>
</reference>
<dbReference type="Proteomes" id="UP001234178">
    <property type="component" value="Unassembled WGS sequence"/>
</dbReference>
<keyword evidence="2" id="KW-1185">Reference proteome</keyword>
<gene>
    <name evidence="1" type="ORF">OUZ56_022016</name>
</gene>
<organism evidence="1 2">
    <name type="scientific">Daphnia magna</name>
    <dbReference type="NCBI Taxonomy" id="35525"/>
    <lineage>
        <taxon>Eukaryota</taxon>
        <taxon>Metazoa</taxon>
        <taxon>Ecdysozoa</taxon>
        <taxon>Arthropoda</taxon>
        <taxon>Crustacea</taxon>
        <taxon>Branchiopoda</taxon>
        <taxon>Diplostraca</taxon>
        <taxon>Cladocera</taxon>
        <taxon>Anomopoda</taxon>
        <taxon>Daphniidae</taxon>
        <taxon>Daphnia</taxon>
    </lineage>
</organism>
<evidence type="ECO:0000313" key="2">
    <source>
        <dbReference type="Proteomes" id="UP001234178"/>
    </source>
</evidence>
<name>A0ABR0AV47_9CRUS</name>
<accession>A0ABR0AV47</accession>
<evidence type="ECO:0000313" key="1">
    <source>
        <dbReference type="EMBL" id="KAK4029000.1"/>
    </source>
</evidence>
<dbReference type="EMBL" id="JAOYFB010000039">
    <property type="protein sequence ID" value="KAK4029000.1"/>
    <property type="molecule type" value="Genomic_DNA"/>
</dbReference>
<comment type="caution">
    <text evidence="1">The sequence shown here is derived from an EMBL/GenBank/DDBJ whole genome shotgun (WGS) entry which is preliminary data.</text>
</comment>